<feature type="transmembrane region" description="Helical" evidence="1">
    <location>
        <begin position="7"/>
        <end position="28"/>
    </location>
</feature>
<evidence type="ECO:0000313" key="2">
    <source>
        <dbReference type="EMBL" id="HGQ35568.1"/>
    </source>
</evidence>
<gene>
    <name evidence="3" type="ORF">ENU08_00560</name>
    <name evidence="2" type="ORF">ENU41_02685</name>
</gene>
<evidence type="ECO:0000313" key="3">
    <source>
        <dbReference type="EMBL" id="HGQ63729.1"/>
    </source>
</evidence>
<accession>A0A7C4NK54</accession>
<keyword evidence="1" id="KW-0472">Membrane</keyword>
<proteinExistence type="predicted"/>
<dbReference type="EMBL" id="DTCK01000013">
    <property type="protein sequence ID" value="HGQ35568.1"/>
    <property type="molecule type" value="Genomic_DNA"/>
</dbReference>
<keyword evidence="1" id="KW-0812">Transmembrane</keyword>
<protein>
    <submittedName>
        <fullName evidence="3">Uncharacterized protein</fullName>
    </submittedName>
</protein>
<sequence length="99" mass="10912">MKFDPRILGFSLAIFGLVLLIIVVYLAYSAYSTYAPFLPKAKTLDEAITNTVYELLNLVLKLGFLGIILGCSGIALKYGISMIIELRKIEKGISPCTQH</sequence>
<name>A0A7C4NK54_9CREN</name>
<organism evidence="3">
    <name type="scientific">Ignisphaera aggregans</name>
    <dbReference type="NCBI Taxonomy" id="334771"/>
    <lineage>
        <taxon>Archaea</taxon>
        <taxon>Thermoproteota</taxon>
        <taxon>Thermoprotei</taxon>
        <taxon>Desulfurococcales</taxon>
        <taxon>Desulfurococcaceae</taxon>
        <taxon>Ignisphaera</taxon>
    </lineage>
</organism>
<comment type="caution">
    <text evidence="3">The sequence shown here is derived from an EMBL/GenBank/DDBJ whole genome shotgun (WGS) entry which is preliminary data.</text>
</comment>
<evidence type="ECO:0000256" key="1">
    <source>
        <dbReference type="SAM" id="Phobius"/>
    </source>
</evidence>
<dbReference type="EMBL" id="DTBD01000005">
    <property type="protein sequence ID" value="HGQ63729.1"/>
    <property type="molecule type" value="Genomic_DNA"/>
</dbReference>
<dbReference type="AlphaFoldDB" id="A0A7C4NK54"/>
<reference evidence="3" key="1">
    <citation type="journal article" date="2020" name="mSystems">
        <title>Genome- and Community-Level Interaction Insights into Carbon Utilization and Element Cycling Functions of Hydrothermarchaeota in Hydrothermal Sediment.</title>
        <authorList>
            <person name="Zhou Z."/>
            <person name="Liu Y."/>
            <person name="Xu W."/>
            <person name="Pan J."/>
            <person name="Luo Z.H."/>
            <person name="Li M."/>
        </authorList>
    </citation>
    <scope>NUCLEOTIDE SEQUENCE [LARGE SCALE GENOMIC DNA]</scope>
    <source>
        <strain evidence="3">SpSt-637</strain>
        <strain evidence="2">SpSt-667</strain>
    </source>
</reference>
<keyword evidence="1" id="KW-1133">Transmembrane helix</keyword>
<feature type="transmembrane region" description="Helical" evidence="1">
    <location>
        <begin position="58"/>
        <end position="80"/>
    </location>
</feature>